<protein>
    <recommendedName>
        <fullName evidence="1">Baseplate hub protein gp44-like N-terminal domain-containing protein</fullName>
    </recommendedName>
</protein>
<dbReference type="EMBL" id="CAADFY010000145">
    <property type="protein sequence ID" value="VFK58508.1"/>
    <property type="molecule type" value="Genomic_DNA"/>
</dbReference>
<gene>
    <name evidence="3" type="ORF">BECKTUN1418E_GA0071001_114311</name>
    <name evidence="2" type="ORF">BECKTUN1418F_GA0071002_114511</name>
</gene>
<feature type="domain" description="Baseplate hub protein gp44-like N-terminal" evidence="1">
    <location>
        <begin position="7"/>
        <end position="89"/>
    </location>
</feature>
<dbReference type="Gene3D" id="2.30.300.10">
    <property type="entry name" value="Baseplate protein-like domain - beta roll fold"/>
    <property type="match status" value="1"/>
</dbReference>
<dbReference type="SUPFAM" id="SSF69279">
    <property type="entry name" value="Phage tail proteins"/>
    <property type="match status" value="1"/>
</dbReference>
<dbReference type="InterPro" id="IPR049354">
    <property type="entry name" value="GpP-like_N"/>
</dbReference>
<accession>A0A450ZXM0</accession>
<dbReference type="Pfam" id="PF21683">
    <property type="entry name" value="GpP-like_1st"/>
    <property type="match status" value="1"/>
</dbReference>
<dbReference type="EMBL" id="CAADFV010000143">
    <property type="protein sequence ID" value="VFK67366.1"/>
    <property type="molecule type" value="Genomic_DNA"/>
</dbReference>
<name>A0A450ZXM0_9GAMM</name>
<sequence length="113" mass="12858">MKMDERMELRFDGKRYGHWQRVDIRESVDDLCAGVSLGITRPGTGDSLGMTPNTVIDVLIGDALVTRVRPDSIRRQVDAGSHSIRIEARSMVRELVDCQYSITLSGHQRWMRL</sequence>
<reference evidence="2" key="1">
    <citation type="submission" date="2019-02" db="EMBL/GenBank/DDBJ databases">
        <authorList>
            <person name="Gruber-Vodicka R. H."/>
            <person name="Seah K. B. B."/>
        </authorList>
    </citation>
    <scope>NUCLEOTIDE SEQUENCE</scope>
    <source>
        <strain evidence="3">BECK_BY2</strain>
        <strain evidence="2">BECK_BY3</strain>
    </source>
</reference>
<organism evidence="2">
    <name type="scientific">Candidatus Kentrum sp. TUN</name>
    <dbReference type="NCBI Taxonomy" id="2126343"/>
    <lineage>
        <taxon>Bacteria</taxon>
        <taxon>Pseudomonadati</taxon>
        <taxon>Pseudomonadota</taxon>
        <taxon>Gammaproteobacteria</taxon>
        <taxon>Candidatus Kentrum</taxon>
    </lineage>
</organism>
<evidence type="ECO:0000259" key="1">
    <source>
        <dbReference type="Pfam" id="PF21683"/>
    </source>
</evidence>
<evidence type="ECO:0000313" key="3">
    <source>
        <dbReference type="EMBL" id="VFK67366.1"/>
    </source>
</evidence>
<dbReference type="AlphaFoldDB" id="A0A450ZXM0"/>
<evidence type="ECO:0000313" key="2">
    <source>
        <dbReference type="EMBL" id="VFK58508.1"/>
    </source>
</evidence>
<proteinExistence type="predicted"/>